<proteinExistence type="predicted"/>
<protein>
    <submittedName>
        <fullName evidence="1">Uncharacterized protein</fullName>
    </submittedName>
</protein>
<accession>U2DQP6</accession>
<dbReference type="AlphaFoldDB" id="U2DQP6"/>
<reference evidence="1 2" key="1">
    <citation type="submission" date="2013-08" db="EMBL/GenBank/DDBJ databases">
        <authorList>
            <person name="Weinstock G."/>
            <person name="Sodergren E."/>
            <person name="Wylie T."/>
            <person name="Fulton L."/>
            <person name="Fulton R."/>
            <person name="Fronick C."/>
            <person name="O'Laughlin M."/>
            <person name="Godfrey J."/>
            <person name="Miner T."/>
            <person name="Herter B."/>
            <person name="Appelbaum E."/>
            <person name="Cordes M."/>
            <person name="Lek S."/>
            <person name="Wollam A."/>
            <person name="Pepin K.H."/>
            <person name="Palsikar V.B."/>
            <person name="Mitreva M."/>
            <person name="Wilson R.K."/>
        </authorList>
    </citation>
    <scope>NUCLEOTIDE SEQUENCE [LARGE SCALE GENOMIC DNA]</scope>
    <source>
        <strain evidence="1 2">F0041</strain>
    </source>
</reference>
<name>U2DQP6_9BACE</name>
<organism evidence="1 2">
    <name type="scientific">Bacteroides pyogenes F0041</name>
    <dbReference type="NCBI Taxonomy" id="1321819"/>
    <lineage>
        <taxon>Bacteria</taxon>
        <taxon>Pseudomonadati</taxon>
        <taxon>Bacteroidota</taxon>
        <taxon>Bacteroidia</taxon>
        <taxon>Bacteroidales</taxon>
        <taxon>Bacteroidaceae</taxon>
        <taxon>Bacteroides</taxon>
    </lineage>
</organism>
<dbReference type="EMBL" id="AWSV01000138">
    <property type="protein sequence ID" value="ERI83932.1"/>
    <property type="molecule type" value="Genomic_DNA"/>
</dbReference>
<sequence length="122" mass="13578">MRIAFVYSKISKANENYKLLLEYKHPTEIEADRTGKVGITTASPAHGFMYLSFRDLRIGIDTANGIIDLFGSEPMRNRVSTAGLNEAERHGSNIPVRSGFTISASEYKESPENLFHSMALPL</sequence>
<dbReference type="Proteomes" id="UP000016496">
    <property type="component" value="Unassembled WGS sequence"/>
</dbReference>
<dbReference type="GeneID" id="99754129"/>
<comment type="caution">
    <text evidence="1">The sequence shown here is derived from an EMBL/GenBank/DDBJ whole genome shotgun (WGS) entry which is preliminary data.</text>
</comment>
<dbReference type="RefSeq" id="WP_021646081.1">
    <property type="nucleotide sequence ID" value="NZ_KE993134.1"/>
</dbReference>
<gene>
    <name evidence="1" type="ORF">HMPREF1981_02535</name>
</gene>
<evidence type="ECO:0000313" key="2">
    <source>
        <dbReference type="Proteomes" id="UP000016496"/>
    </source>
</evidence>
<dbReference type="PATRIC" id="fig|1321819.3.peg.2338"/>
<dbReference type="HOGENOM" id="CLU_2022126_0_0_10"/>
<evidence type="ECO:0000313" key="1">
    <source>
        <dbReference type="EMBL" id="ERI83932.1"/>
    </source>
</evidence>